<organism evidence="2">
    <name type="scientific">Coccidioides posadasii (strain RMSCC 757 / Silveira)</name>
    <name type="common">Valley fever fungus</name>
    <dbReference type="NCBI Taxonomy" id="443226"/>
    <lineage>
        <taxon>Eukaryota</taxon>
        <taxon>Fungi</taxon>
        <taxon>Dikarya</taxon>
        <taxon>Ascomycota</taxon>
        <taxon>Pezizomycotina</taxon>
        <taxon>Eurotiomycetes</taxon>
        <taxon>Eurotiomycetidae</taxon>
        <taxon>Onygenales</taxon>
        <taxon>Onygenaceae</taxon>
        <taxon>Coccidioides</taxon>
    </lineage>
</organism>
<protein>
    <submittedName>
        <fullName evidence="1">Predicted protein</fullName>
    </submittedName>
</protein>
<sequence>MAWLNYIRNYVVWRIHSFHCWVSVLFEFEWQGTQGKLQGRNLRPGNYAVYRVKST</sequence>
<dbReference type="EMBL" id="GL636486">
    <property type="protein sequence ID" value="EFW22296.1"/>
    <property type="molecule type" value="Genomic_DNA"/>
</dbReference>
<proteinExistence type="predicted"/>
<dbReference type="Proteomes" id="UP000002497">
    <property type="component" value="Unassembled WGS sequence"/>
</dbReference>
<accession>E9CUG1</accession>
<dbReference type="AlphaFoldDB" id="E9CUG1"/>
<name>E9CUG1_COCPS</name>
<keyword evidence="2" id="KW-1185">Reference proteome</keyword>
<reference evidence="2" key="1">
    <citation type="journal article" date="2010" name="Genome Res.">
        <title>Population genomic sequencing of Coccidioides fungi reveals recent hybridization and transposon control.</title>
        <authorList>
            <person name="Neafsey D.E."/>
            <person name="Barker B.M."/>
            <person name="Sharpton T.J."/>
            <person name="Stajich J.E."/>
            <person name="Park D.J."/>
            <person name="Whiston E."/>
            <person name="Hung C.-Y."/>
            <person name="McMahan C."/>
            <person name="White J."/>
            <person name="Sykes S."/>
            <person name="Heiman D."/>
            <person name="Young S."/>
            <person name="Zeng Q."/>
            <person name="Abouelleil A."/>
            <person name="Aftuck L."/>
            <person name="Bessette D."/>
            <person name="Brown A."/>
            <person name="FitzGerald M."/>
            <person name="Lui A."/>
            <person name="Macdonald J.P."/>
            <person name="Priest M."/>
            <person name="Orbach M.J."/>
            <person name="Galgiani J.N."/>
            <person name="Kirkland T.N."/>
            <person name="Cole G.T."/>
            <person name="Birren B.W."/>
            <person name="Henn M.R."/>
            <person name="Taylor J.W."/>
            <person name="Rounsley S.D."/>
        </authorList>
    </citation>
    <scope>NUCLEOTIDE SEQUENCE [LARGE SCALE GENOMIC DNA]</scope>
    <source>
        <strain evidence="2">RMSCC 757 / Silveira</strain>
    </source>
</reference>
<dbReference type="VEuPathDB" id="FungiDB:CPSG_00195"/>
<reference evidence="2" key="2">
    <citation type="submission" date="2010-03" db="EMBL/GenBank/DDBJ databases">
        <title>The genome sequence of Coccidioides posadasii strain Silveira.</title>
        <authorList>
            <consortium name="The Broad Institute Genome Sequencing Center for Infectious Disease"/>
            <person name="Neafsey D."/>
            <person name="Orbach M."/>
            <person name="Henn M.R."/>
            <person name="Cole G.T."/>
            <person name="Galgiani J."/>
            <person name="Gardner M.J."/>
            <person name="Kirkland T.N."/>
            <person name="Taylor J.W."/>
            <person name="Young S.K."/>
            <person name="Zeng Q."/>
            <person name="Koehrsen M."/>
            <person name="Alvarado L."/>
            <person name="Berlin A."/>
            <person name="Borenstein D."/>
            <person name="Chapman S.B."/>
            <person name="Chen Z."/>
            <person name="Engels R."/>
            <person name="Freedman E."/>
            <person name="Gellesch M."/>
            <person name="Goldberg J."/>
            <person name="Griggs A."/>
            <person name="Gujja S."/>
            <person name="Heilman E."/>
            <person name="Heiman D."/>
            <person name="Howarth C."/>
            <person name="Jen D."/>
            <person name="Larson L."/>
            <person name="Mehta T."/>
            <person name="Neiman D."/>
            <person name="Park D."/>
            <person name="Pearson M."/>
            <person name="Richards J."/>
            <person name="Roberts A."/>
            <person name="Saif S."/>
            <person name="Shea T."/>
            <person name="Shenoy N."/>
            <person name="Sisk P."/>
            <person name="Stolte C."/>
            <person name="Sykes S."/>
            <person name="Walk T."/>
            <person name="White J."/>
            <person name="Yandava C."/>
            <person name="Haas B."/>
            <person name="Nusbaum C."/>
            <person name="Birren B."/>
        </authorList>
    </citation>
    <scope>NUCLEOTIDE SEQUENCE [LARGE SCALE GENOMIC DNA]</scope>
    <source>
        <strain evidence="2">RMSCC 757 / Silveira</strain>
    </source>
</reference>
<evidence type="ECO:0000313" key="1">
    <source>
        <dbReference type="EMBL" id="EFW22296.1"/>
    </source>
</evidence>
<gene>
    <name evidence="1" type="ORF">CPSG_00195</name>
</gene>
<evidence type="ECO:0000313" key="2">
    <source>
        <dbReference type="Proteomes" id="UP000002497"/>
    </source>
</evidence>
<dbReference type="HOGENOM" id="CLU_3032213_0_0_1"/>